<name>A0A1M6AJV3_9CLOT</name>
<accession>A0A1M6AJV3</accession>
<evidence type="ECO:0000313" key="2">
    <source>
        <dbReference type="EMBL" id="SHI36760.1"/>
    </source>
</evidence>
<dbReference type="InterPro" id="IPR025285">
    <property type="entry name" value="DUF4145"/>
</dbReference>
<organism evidence="2 3">
    <name type="scientific">Clostridium intestinale DSM 6191</name>
    <dbReference type="NCBI Taxonomy" id="1121320"/>
    <lineage>
        <taxon>Bacteria</taxon>
        <taxon>Bacillati</taxon>
        <taxon>Bacillota</taxon>
        <taxon>Clostridia</taxon>
        <taxon>Eubacteriales</taxon>
        <taxon>Clostridiaceae</taxon>
        <taxon>Clostridium</taxon>
    </lineage>
</organism>
<dbReference type="RefSeq" id="WP_073021906.1">
    <property type="nucleotide sequence ID" value="NZ_FQXU01000013.1"/>
</dbReference>
<proteinExistence type="predicted"/>
<dbReference type="EMBL" id="FQXU01000013">
    <property type="protein sequence ID" value="SHI36760.1"/>
    <property type="molecule type" value="Genomic_DNA"/>
</dbReference>
<sequence length="216" mass="24628">MGGKTENLEKLLTCYHCGNKTKMENVGYHKKENFSQELGWEVTKWFMYFCPVCEKITIVEEYVWSEDVEINGVPIIHSEILYPNVKYDNKRVPNEIRQAFEAALKVKNIDGAICALSIRRTLDKICKDNGEGSGNLVDKISMLSKKGIIPPLLDKMTHVIRKLGNSAAHGDEIVFSNADINSIIDFTQIILEYIYILPYKVSVLERRVEPKQNTGD</sequence>
<dbReference type="Proteomes" id="UP000184241">
    <property type="component" value="Unassembled WGS sequence"/>
</dbReference>
<gene>
    <name evidence="2" type="ORF">SAMN02745941_03684</name>
</gene>
<protein>
    <recommendedName>
        <fullName evidence="1">DUF4145 domain-containing protein</fullName>
    </recommendedName>
</protein>
<evidence type="ECO:0000313" key="3">
    <source>
        <dbReference type="Proteomes" id="UP000184241"/>
    </source>
</evidence>
<dbReference type="AlphaFoldDB" id="A0A1M6AJV3"/>
<evidence type="ECO:0000259" key="1">
    <source>
        <dbReference type="Pfam" id="PF13643"/>
    </source>
</evidence>
<dbReference type="Pfam" id="PF13643">
    <property type="entry name" value="DUF4145"/>
    <property type="match status" value="1"/>
</dbReference>
<reference evidence="2 3" key="1">
    <citation type="submission" date="2016-11" db="EMBL/GenBank/DDBJ databases">
        <authorList>
            <person name="Jaros S."/>
            <person name="Januszkiewicz K."/>
            <person name="Wedrychowicz H."/>
        </authorList>
    </citation>
    <scope>NUCLEOTIDE SEQUENCE [LARGE SCALE GENOMIC DNA]</scope>
    <source>
        <strain evidence="2 3">DSM 6191</strain>
    </source>
</reference>
<feature type="domain" description="DUF4145" evidence="1">
    <location>
        <begin position="102"/>
        <end position="187"/>
    </location>
</feature>